<dbReference type="Gene3D" id="3.40.50.2300">
    <property type="match status" value="1"/>
</dbReference>
<dbReference type="GO" id="GO:0004672">
    <property type="term" value="F:protein kinase activity"/>
    <property type="evidence" value="ECO:0007669"/>
    <property type="project" value="UniProtKB-ARBA"/>
</dbReference>
<feature type="domain" description="HPt" evidence="3">
    <location>
        <begin position="13"/>
        <end position="118"/>
    </location>
</feature>
<evidence type="ECO:0000256" key="2">
    <source>
        <dbReference type="PROSITE-ProRule" id="PRU00110"/>
    </source>
</evidence>
<evidence type="ECO:0000259" key="3">
    <source>
        <dbReference type="PROSITE" id="PS50894"/>
    </source>
</evidence>
<reference evidence="5" key="1">
    <citation type="submission" date="2016-10" db="EMBL/GenBank/DDBJ databases">
        <authorList>
            <person name="Varghese N."/>
            <person name="Submissions S."/>
        </authorList>
    </citation>
    <scope>NUCLEOTIDE SEQUENCE [LARGE SCALE GENOMIC DNA]</scope>
    <source>
        <strain evidence="5">930I</strain>
    </source>
</reference>
<dbReference type="SUPFAM" id="SSF47226">
    <property type="entry name" value="Histidine-containing phosphotransfer domain, HPT domain"/>
    <property type="match status" value="1"/>
</dbReference>
<evidence type="ECO:0000313" key="5">
    <source>
        <dbReference type="Proteomes" id="UP000217076"/>
    </source>
</evidence>
<keyword evidence="5" id="KW-1185">Reference proteome</keyword>
<dbReference type="RefSeq" id="WP_092614404.1">
    <property type="nucleotide sequence ID" value="NZ_FNCV01000001.1"/>
</dbReference>
<dbReference type="PROSITE" id="PS50894">
    <property type="entry name" value="HPT"/>
    <property type="match status" value="1"/>
</dbReference>
<dbReference type="Gene3D" id="1.20.120.160">
    <property type="entry name" value="HPT domain"/>
    <property type="match status" value="1"/>
</dbReference>
<dbReference type="AlphaFoldDB" id="A0A1G7UKY2"/>
<dbReference type="OrthoDB" id="8439620at2"/>
<dbReference type="InterPro" id="IPR036641">
    <property type="entry name" value="HPT_dom_sf"/>
</dbReference>
<dbReference type="Proteomes" id="UP000217076">
    <property type="component" value="Unassembled WGS sequence"/>
</dbReference>
<keyword evidence="1" id="KW-0902">Two-component regulatory system</keyword>
<gene>
    <name evidence="4" type="ORF">SAMN05421742_101354</name>
</gene>
<dbReference type="InterPro" id="IPR008207">
    <property type="entry name" value="Sig_transdc_His_kin_Hpt_dom"/>
</dbReference>
<dbReference type="InterPro" id="IPR011006">
    <property type="entry name" value="CheY-like_superfamily"/>
</dbReference>
<comment type="caution">
    <text evidence="2">Lacks conserved residue(s) required for the propagation of feature annotation.</text>
</comment>
<dbReference type="GO" id="GO:0000160">
    <property type="term" value="P:phosphorelay signal transduction system"/>
    <property type="evidence" value="ECO:0007669"/>
    <property type="project" value="UniProtKB-KW"/>
</dbReference>
<name>A0A1G7UKY2_9PROT</name>
<protein>
    <submittedName>
        <fullName evidence="4">Hpt domain-containing protein</fullName>
    </submittedName>
</protein>
<dbReference type="Pfam" id="PF01627">
    <property type="entry name" value="Hpt"/>
    <property type="match status" value="1"/>
</dbReference>
<sequence length="263" mass="29201">MDEDLKDRYGAGVDEIVSEMRAEYLDEVRDLLRQLELSLEEARHGRRDEAALVHEVRKVAVSVRGQAANLGFRLLNTLAHRMEDYLSGVKRLPPRAFDDLAHFTETMLDVTEGRIPHDADPRQLVRGMPVKATFELGDIEVRDVEVMLVMLHGAATHFVERELKECGYRPVVCSSTFESIPLIVRTQPDMVIVSAVMPELSGIDLVGALHAMPATRNIPTALITSLDADDPYLALVPGGVPVIRKGPRFGDDLADALNNLFLL</sequence>
<evidence type="ECO:0000256" key="1">
    <source>
        <dbReference type="ARBA" id="ARBA00023012"/>
    </source>
</evidence>
<dbReference type="CDD" id="cd00088">
    <property type="entry name" value="HPT"/>
    <property type="match status" value="1"/>
</dbReference>
<evidence type="ECO:0000313" key="4">
    <source>
        <dbReference type="EMBL" id="SDG47881.1"/>
    </source>
</evidence>
<dbReference type="SUPFAM" id="SSF52172">
    <property type="entry name" value="CheY-like"/>
    <property type="match status" value="1"/>
</dbReference>
<dbReference type="EMBL" id="FNCV01000001">
    <property type="protein sequence ID" value="SDG47881.1"/>
    <property type="molecule type" value="Genomic_DNA"/>
</dbReference>
<accession>A0A1G7UKY2</accession>
<dbReference type="SMART" id="SM00073">
    <property type="entry name" value="HPT"/>
    <property type="match status" value="1"/>
</dbReference>
<organism evidence="4 5">
    <name type="scientific">Roseospirillum parvum</name>
    <dbReference type="NCBI Taxonomy" id="83401"/>
    <lineage>
        <taxon>Bacteria</taxon>
        <taxon>Pseudomonadati</taxon>
        <taxon>Pseudomonadota</taxon>
        <taxon>Alphaproteobacteria</taxon>
        <taxon>Rhodospirillales</taxon>
        <taxon>Rhodospirillaceae</taxon>
        <taxon>Roseospirillum</taxon>
    </lineage>
</organism>
<dbReference type="STRING" id="83401.SAMN05421742_101354"/>
<proteinExistence type="predicted"/>